<reference evidence="8 9" key="1">
    <citation type="journal article" date="2020" name="mSystems">
        <title>Defining Genomic and Predicted Metabolic Features of the Acetobacterium Genus.</title>
        <authorList>
            <person name="Ross D.E."/>
            <person name="Marshall C.W."/>
            <person name="Gulliver D."/>
            <person name="May H.D."/>
            <person name="Norman R.S."/>
        </authorList>
    </citation>
    <scope>NUCLEOTIDE SEQUENCE [LARGE SCALE GENOMIC DNA]</scope>
    <source>
        <strain evidence="8 9">DSM 8238</strain>
    </source>
</reference>
<comment type="caution">
    <text evidence="8">The sequence shown here is derived from an EMBL/GenBank/DDBJ whole genome shotgun (WGS) entry which is preliminary data.</text>
</comment>
<keyword evidence="3" id="KW-1003">Cell membrane</keyword>
<keyword evidence="5 7" id="KW-1133">Transmembrane helix</keyword>
<feature type="transmembrane region" description="Helical" evidence="7">
    <location>
        <begin position="150"/>
        <end position="168"/>
    </location>
</feature>
<dbReference type="PANTHER" id="PTHR43663:SF1">
    <property type="entry name" value="CHROMATE TRANSPORTER"/>
    <property type="match status" value="1"/>
</dbReference>
<dbReference type="InterPro" id="IPR052518">
    <property type="entry name" value="CHR_Transporter"/>
</dbReference>
<feature type="transmembrane region" description="Helical" evidence="7">
    <location>
        <begin position="72"/>
        <end position="97"/>
    </location>
</feature>
<name>A0ABR6WV97_9FIRM</name>
<organism evidence="8 9">
    <name type="scientific">Acetobacterium fimetarium</name>
    <dbReference type="NCBI Taxonomy" id="52691"/>
    <lineage>
        <taxon>Bacteria</taxon>
        <taxon>Bacillati</taxon>
        <taxon>Bacillota</taxon>
        <taxon>Clostridia</taxon>
        <taxon>Eubacteriales</taxon>
        <taxon>Eubacteriaceae</taxon>
        <taxon>Acetobacterium</taxon>
    </lineage>
</organism>
<evidence type="ECO:0000256" key="7">
    <source>
        <dbReference type="SAM" id="Phobius"/>
    </source>
</evidence>
<comment type="similarity">
    <text evidence="2">Belongs to the chromate ion transporter (CHR) (TC 2.A.51) family.</text>
</comment>
<evidence type="ECO:0000256" key="2">
    <source>
        <dbReference type="ARBA" id="ARBA00005262"/>
    </source>
</evidence>
<evidence type="ECO:0000256" key="4">
    <source>
        <dbReference type="ARBA" id="ARBA00022692"/>
    </source>
</evidence>
<dbReference type="Proteomes" id="UP000603234">
    <property type="component" value="Unassembled WGS sequence"/>
</dbReference>
<protein>
    <submittedName>
        <fullName evidence="8">Chromate transporter</fullName>
    </submittedName>
</protein>
<keyword evidence="4 7" id="KW-0812">Transmembrane</keyword>
<feature type="transmembrane region" description="Helical" evidence="7">
    <location>
        <begin position="109"/>
        <end position="130"/>
    </location>
</feature>
<keyword evidence="6 7" id="KW-0472">Membrane</keyword>
<evidence type="ECO:0000256" key="5">
    <source>
        <dbReference type="ARBA" id="ARBA00022989"/>
    </source>
</evidence>
<dbReference type="InterPro" id="IPR003370">
    <property type="entry name" value="Chromate_transpt"/>
</dbReference>
<evidence type="ECO:0000256" key="1">
    <source>
        <dbReference type="ARBA" id="ARBA00004651"/>
    </source>
</evidence>
<proteinExistence type="inferred from homology"/>
<evidence type="ECO:0000313" key="9">
    <source>
        <dbReference type="Proteomes" id="UP000603234"/>
    </source>
</evidence>
<dbReference type="PANTHER" id="PTHR43663">
    <property type="entry name" value="CHROMATE TRANSPORT PROTEIN-RELATED"/>
    <property type="match status" value="1"/>
</dbReference>
<sequence length="194" mass="21107">MIYFQLFITFLKIGLFTFGGGYAMIPLIQQEVVGNQWMTMNELSEAIAIAQSTPGAFAVNAATFVGMESGGFLGAFITASAVILASFSVILIIAKCFTNFLDSRWVKGLLFGMKPVVIGLIASAVVLLMYNGFLDQGVEINSITAFLEAIQFRDIIIFVIGAVFYFRFKPHPIKLILLSGGLGILLFGIIPLLF</sequence>
<dbReference type="Pfam" id="PF02417">
    <property type="entry name" value="Chromate_transp"/>
    <property type="match status" value="1"/>
</dbReference>
<accession>A0ABR6WV97</accession>
<feature type="transmembrane region" description="Helical" evidence="7">
    <location>
        <begin position="175"/>
        <end position="193"/>
    </location>
</feature>
<comment type="subcellular location">
    <subcellularLocation>
        <location evidence="1">Cell membrane</location>
        <topology evidence="1">Multi-pass membrane protein</topology>
    </subcellularLocation>
</comment>
<gene>
    <name evidence="8" type="ORF">GH808_08885</name>
</gene>
<dbReference type="EMBL" id="WJBC01000011">
    <property type="protein sequence ID" value="MBC3804547.1"/>
    <property type="molecule type" value="Genomic_DNA"/>
</dbReference>
<evidence type="ECO:0000313" key="8">
    <source>
        <dbReference type="EMBL" id="MBC3804547.1"/>
    </source>
</evidence>
<dbReference type="RefSeq" id="WP_186842432.1">
    <property type="nucleotide sequence ID" value="NZ_WJBC01000011.1"/>
</dbReference>
<keyword evidence="9" id="KW-1185">Reference proteome</keyword>
<feature type="transmembrane region" description="Helical" evidence="7">
    <location>
        <begin position="6"/>
        <end position="25"/>
    </location>
</feature>
<evidence type="ECO:0000256" key="3">
    <source>
        <dbReference type="ARBA" id="ARBA00022475"/>
    </source>
</evidence>
<evidence type="ECO:0000256" key="6">
    <source>
        <dbReference type="ARBA" id="ARBA00023136"/>
    </source>
</evidence>